<dbReference type="PANTHER" id="PTHR38593:SF1">
    <property type="entry name" value="BLR2558 PROTEIN"/>
    <property type="match status" value="1"/>
</dbReference>
<dbReference type="OrthoDB" id="883203at2"/>
<organism evidence="3 4">
    <name type="scientific">Chitinophaga flava</name>
    <dbReference type="NCBI Taxonomy" id="2259036"/>
    <lineage>
        <taxon>Bacteria</taxon>
        <taxon>Pseudomonadati</taxon>
        <taxon>Bacteroidota</taxon>
        <taxon>Chitinophagia</taxon>
        <taxon>Chitinophagales</taxon>
        <taxon>Chitinophagaceae</taxon>
        <taxon>Chitinophaga</taxon>
    </lineage>
</organism>
<feature type="region of interest" description="Disordered" evidence="1">
    <location>
        <begin position="21"/>
        <end position="41"/>
    </location>
</feature>
<dbReference type="Gene3D" id="1.20.1260.10">
    <property type="match status" value="1"/>
</dbReference>
<evidence type="ECO:0000313" key="4">
    <source>
        <dbReference type="Proteomes" id="UP000253410"/>
    </source>
</evidence>
<keyword evidence="4" id="KW-1185">Reference proteome</keyword>
<dbReference type="RefSeq" id="WP_113614652.1">
    <property type="nucleotide sequence ID" value="NZ_QFFJ01000001.1"/>
</dbReference>
<dbReference type="InterPro" id="IPR012347">
    <property type="entry name" value="Ferritin-like"/>
</dbReference>
<evidence type="ECO:0000259" key="2">
    <source>
        <dbReference type="Pfam" id="PF13628"/>
    </source>
</evidence>
<dbReference type="InterPro" id="IPR025419">
    <property type="entry name" value="DUF4142"/>
</dbReference>
<dbReference type="EMBL" id="QFFJ01000001">
    <property type="protein sequence ID" value="RBL92050.1"/>
    <property type="molecule type" value="Genomic_DNA"/>
</dbReference>
<proteinExistence type="predicted"/>
<dbReference type="Proteomes" id="UP000253410">
    <property type="component" value="Unassembled WGS sequence"/>
</dbReference>
<dbReference type="AlphaFoldDB" id="A0A365Y0M0"/>
<gene>
    <name evidence="3" type="ORF">DF182_05505</name>
</gene>
<name>A0A365Y0M0_9BACT</name>
<evidence type="ECO:0000256" key="1">
    <source>
        <dbReference type="SAM" id="MobiDB-lite"/>
    </source>
</evidence>
<protein>
    <recommendedName>
        <fullName evidence="2">DUF4142 domain-containing protein</fullName>
    </recommendedName>
</protein>
<sequence>MKRLCIPVLAVVLMACGQRGNEARHDNTEAREEMTRTEEKEGSFLERMAAFDLKQIRLGEVAVQKATDDRVKKFGGDMIKQHTASTLQLQDIAHRQGVNLVPELSRNDQDEVGRLNEENKDEFDRSYIRHMVHEQKMMIERLNKDTNDKDTAIRSYVQRTLPALDSSMTEANKILEDMRKQMNNRNISHD</sequence>
<feature type="domain" description="DUF4142" evidence="2">
    <location>
        <begin position="42"/>
        <end position="173"/>
    </location>
</feature>
<dbReference type="Pfam" id="PF13628">
    <property type="entry name" value="DUF4142"/>
    <property type="match status" value="1"/>
</dbReference>
<accession>A0A365Y0M0</accession>
<reference evidence="3 4" key="1">
    <citation type="submission" date="2018-05" db="EMBL/GenBank/DDBJ databases">
        <title>Chitinophaga sp. K3CV102501T nov., isolated from isolated from a monsoon evergreen broad-leaved forest soil.</title>
        <authorList>
            <person name="Lv Y."/>
        </authorList>
    </citation>
    <scope>NUCLEOTIDE SEQUENCE [LARGE SCALE GENOMIC DNA]</scope>
    <source>
        <strain evidence="3 4">GDMCC 1.1325</strain>
    </source>
</reference>
<dbReference type="PANTHER" id="PTHR38593">
    <property type="entry name" value="BLR2558 PROTEIN"/>
    <property type="match status" value="1"/>
</dbReference>
<dbReference type="PROSITE" id="PS51257">
    <property type="entry name" value="PROKAR_LIPOPROTEIN"/>
    <property type="match status" value="1"/>
</dbReference>
<comment type="caution">
    <text evidence="3">The sequence shown here is derived from an EMBL/GenBank/DDBJ whole genome shotgun (WGS) entry which is preliminary data.</text>
</comment>
<evidence type="ECO:0000313" key="3">
    <source>
        <dbReference type="EMBL" id="RBL92050.1"/>
    </source>
</evidence>